<keyword evidence="5" id="KW-1185">Reference proteome</keyword>
<name>A0A8J3MBB0_9RHOB</name>
<dbReference type="InterPro" id="IPR052037">
    <property type="entry name" value="LPS_export_LptA"/>
</dbReference>
<evidence type="ECO:0000259" key="3">
    <source>
        <dbReference type="Pfam" id="PF03968"/>
    </source>
</evidence>
<evidence type="ECO:0000256" key="1">
    <source>
        <dbReference type="ARBA" id="ARBA00022729"/>
    </source>
</evidence>
<dbReference type="PANTHER" id="PTHR36504">
    <property type="entry name" value="LIPOPOLYSACCHARIDE EXPORT SYSTEM PROTEIN LPTA"/>
    <property type="match status" value="1"/>
</dbReference>
<evidence type="ECO:0000313" key="4">
    <source>
        <dbReference type="EMBL" id="GHG82613.1"/>
    </source>
</evidence>
<organism evidence="4 5">
    <name type="scientific">Pseudodonghicola xiamenensis</name>
    <dbReference type="NCBI Taxonomy" id="337702"/>
    <lineage>
        <taxon>Bacteria</taxon>
        <taxon>Pseudomonadati</taxon>
        <taxon>Pseudomonadota</taxon>
        <taxon>Alphaproteobacteria</taxon>
        <taxon>Rhodobacterales</taxon>
        <taxon>Paracoccaceae</taxon>
        <taxon>Pseudodonghicola</taxon>
    </lineage>
</organism>
<feature type="chain" id="PRO_5035246329" description="Organic solvent tolerance-like N-terminal domain-containing protein" evidence="2">
    <location>
        <begin position="23"/>
        <end position="164"/>
    </location>
</feature>
<dbReference type="EMBL" id="BNAP01000002">
    <property type="protein sequence ID" value="GHG82613.1"/>
    <property type="molecule type" value="Genomic_DNA"/>
</dbReference>
<dbReference type="Proteomes" id="UP000611500">
    <property type="component" value="Unassembled WGS sequence"/>
</dbReference>
<reference evidence="4" key="1">
    <citation type="journal article" date="2014" name="Int. J. Syst. Evol. Microbiol.">
        <title>Complete genome sequence of Corynebacterium casei LMG S-19264T (=DSM 44701T), isolated from a smear-ripened cheese.</title>
        <authorList>
            <consortium name="US DOE Joint Genome Institute (JGI-PGF)"/>
            <person name="Walter F."/>
            <person name="Albersmeier A."/>
            <person name="Kalinowski J."/>
            <person name="Ruckert C."/>
        </authorList>
    </citation>
    <scope>NUCLEOTIDE SEQUENCE</scope>
    <source>
        <strain evidence="4">CGMCC 1.7081</strain>
    </source>
</reference>
<evidence type="ECO:0000313" key="5">
    <source>
        <dbReference type="Proteomes" id="UP000611500"/>
    </source>
</evidence>
<comment type="caution">
    <text evidence="4">The sequence shown here is derived from an EMBL/GenBank/DDBJ whole genome shotgun (WGS) entry which is preliminary data.</text>
</comment>
<keyword evidence="1 2" id="KW-0732">Signal</keyword>
<protein>
    <recommendedName>
        <fullName evidence="3">Organic solvent tolerance-like N-terminal domain-containing protein</fullName>
    </recommendedName>
</protein>
<feature type="domain" description="Organic solvent tolerance-like N-terminal" evidence="3">
    <location>
        <begin position="41"/>
        <end position="146"/>
    </location>
</feature>
<evidence type="ECO:0000256" key="2">
    <source>
        <dbReference type="SAM" id="SignalP"/>
    </source>
</evidence>
<feature type="signal peptide" evidence="2">
    <location>
        <begin position="1"/>
        <end position="22"/>
    </location>
</feature>
<dbReference type="AlphaFoldDB" id="A0A8J3MBB0"/>
<dbReference type="InterPro" id="IPR005653">
    <property type="entry name" value="OstA-like_N"/>
</dbReference>
<dbReference type="PANTHER" id="PTHR36504:SF1">
    <property type="entry name" value="LIPOPOLYSACCHARIDE EXPORT SYSTEM PROTEIN LPTA"/>
    <property type="match status" value="1"/>
</dbReference>
<dbReference type="GO" id="GO:0015920">
    <property type="term" value="P:lipopolysaccharide transport"/>
    <property type="evidence" value="ECO:0007669"/>
    <property type="project" value="TreeGrafter"/>
</dbReference>
<dbReference type="Gene3D" id="2.60.450.10">
    <property type="entry name" value="Lipopolysaccharide (LPS) transport protein A like domain"/>
    <property type="match status" value="1"/>
</dbReference>
<reference evidence="4" key="2">
    <citation type="submission" date="2020-09" db="EMBL/GenBank/DDBJ databases">
        <authorList>
            <person name="Sun Q."/>
            <person name="Zhou Y."/>
        </authorList>
    </citation>
    <scope>NUCLEOTIDE SEQUENCE</scope>
    <source>
        <strain evidence="4">CGMCC 1.7081</strain>
    </source>
</reference>
<dbReference type="GO" id="GO:0017089">
    <property type="term" value="F:glycolipid transfer activity"/>
    <property type="evidence" value="ECO:0007669"/>
    <property type="project" value="TreeGrafter"/>
</dbReference>
<proteinExistence type="predicted"/>
<sequence>MNYIRLLFLSLVLVLGANMAVAQDTRVAFGNSKADTSAPVEVTAASLDVNQSDGSAEFTGDVLVVQGDMRLTANRVFVVYDRGQSRIARLEATGDVVLVSGQDAAEAERADYSIDDGTIVMTGNVLLSQGASALSSDRMTIELATGTARMAGRVKTILNSDGDN</sequence>
<dbReference type="GO" id="GO:0030288">
    <property type="term" value="C:outer membrane-bounded periplasmic space"/>
    <property type="evidence" value="ECO:0007669"/>
    <property type="project" value="TreeGrafter"/>
</dbReference>
<dbReference type="GO" id="GO:0009279">
    <property type="term" value="C:cell outer membrane"/>
    <property type="evidence" value="ECO:0007669"/>
    <property type="project" value="TreeGrafter"/>
</dbReference>
<dbReference type="Pfam" id="PF03968">
    <property type="entry name" value="LptD_N"/>
    <property type="match status" value="1"/>
</dbReference>
<accession>A0A8J3MBB0</accession>
<dbReference type="RefSeq" id="WP_028093492.1">
    <property type="nucleotide sequence ID" value="NZ_BNAP01000002.1"/>
</dbReference>
<gene>
    <name evidence="4" type="ORF">GCM10010961_07260</name>
</gene>